<dbReference type="PROSITE" id="PS52016">
    <property type="entry name" value="TONB_DEPENDENT_REC_3"/>
    <property type="match status" value="1"/>
</dbReference>
<reference evidence="6" key="1">
    <citation type="submission" date="2021-06" db="EMBL/GenBank/DDBJ databases">
        <authorList>
            <person name="Huq M.A."/>
        </authorList>
    </citation>
    <scope>NUCLEOTIDE SEQUENCE</scope>
    <source>
        <strain evidence="6">MAH-26</strain>
    </source>
</reference>
<evidence type="ECO:0000256" key="3">
    <source>
        <dbReference type="ARBA" id="ARBA00023237"/>
    </source>
</evidence>
<dbReference type="InterPro" id="IPR023996">
    <property type="entry name" value="TonB-dep_OMP_SusC/RagA"/>
</dbReference>
<comment type="caution">
    <text evidence="6">The sequence shown here is derived from an EMBL/GenBank/DDBJ whole genome shotgun (WGS) entry which is preliminary data.</text>
</comment>
<evidence type="ECO:0000256" key="1">
    <source>
        <dbReference type="ARBA" id="ARBA00022448"/>
    </source>
</evidence>
<keyword evidence="3 4" id="KW-0998">Cell outer membrane</keyword>
<dbReference type="Pfam" id="PF07660">
    <property type="entry name" value="STN"/>
    <property type="match status" value="1"/>
</dbReference>
<dbReference type="NCBIfam" id="TIGR04057">
    <property type="entry name" value="SusC_RagA_signa"/>
    <property type="match status" value="1"/>
</dbReference>
<keyword evidence="1 4" id="KW-0813">Transport</keyword>
<dbReference type="NCBIfam" id="TIGR04056">
    <property type="entry name" value="OMP_RagA_SusC"/>
    <property type="match status" value="1"/>
</dbReference>
<dbReference type="Pfam" id="PF07715">
    <property type="entry name" value="Plug"/>
    <property type="match status" value="1"/>
</dbReference>
<dbReference type="EMBL" id="JAHSPG010000001">
    <property type="protein sequence ID" value="MBV4355877.1"/>
    <property type="molecule type" value="Genomic_DNA"/>
</dbReference>
<sequence>MNFYSLTIVVPKSRLLKKIVRVMKVTSLILLIGLLQVSATGLSQKIDLNEKNSSLEKVFKSITDQSGYHFFYDSKDIFDQKISVSLKSATIDAAMAACLKNTSLAYKIIGTNVILRKEEDKTMDAPKEAKPAVIATITGKVTDTKGAALQGVTIFNKDNKRAAITQGDGSFQIGADKGDVLQFSSVGYQSKDVTVGTSTNYHVVLAIANSPMEQVVVVGYGSLKRKDLTGSVSTVNVEEVRDIPFTSVDQALAGKAAGVQVVQADGSPGGVASIRVRGGTSIMGGNDPLYIIDGVQVTPQDRYIKTPGEVVDPVARAGVADDGISSIGGGFSRGLNSLAGLNISDIESIDILKDASATAIYGSKAANGVVIITTKKGNYDEKPIFQLNNYTGFSVPIKSKLLNADQYKIIMKEAAQNLIDEQTAAGEVPDATASSIINDPNFLGTKNTDWLDLVLRNGLTQNTDISVRGGGKKSRYYTSISYSKQAGVVKNTDFSRLSGKINLDNEISKKFRFNLNLDYGFTNNNITNGAYSQALYAPPTVAPYNPDGTYTNLTGNALGATNYSGFQNPLLLLNGINLGKNAAFLGSLALEYKILPDLKFRSQASMNYNLYRQRNYTPSSALVSTSSGSSDSKGGVGSQGQTEALSYLFENTLNYNKEFNANSRIDVVAGTSWQSDKSSSFQASGQTYPDDRILNNLGAAAVTLPNTSSSYESSLLSFYLRANYTLKDRYIVTLTGRSDASSKFAPDEQVGYFPSAGLAWRMSQEKFLRNVKWLDELKLRASAGYTGTQNIGNYLYRTLYTTGTINGTNAVIPTQLGNDKIKWESTLQKDAGIDVSLFKSRLNASVGIYEKQSSGLLFTQPLPSSSSYSTLTANLADIRNRGIEIALQGTIIQTKNFSWRSAFNLSSNKSLVTNLNKDYVDPNHGSVLSAGSSSIILSNTVLRTGYPVGQFVGAKFTGIIQDKGQLEAYRKTYPYYMFFTPYMNIGDPMYFIPDSGYAAGFPDNYQLIGSATPKFYGGFTNTFSYKNISLTALLTYSYGGNILYMADVQNQYVSDLSNKGVHILDRWTPTHTNTDVPRLIYSQNASGPSSNNIYSSSYLKLKSVTLNYQFSDKLMRKLQMQSAMVYVSATNLFTVTKYPGQDPEVSNDPYSLINGYTDANAYPSVKQYIFGLRVAF</sequence>
<keyword evidence="6" id="KW-0675">Receptor</keyword>
<proteinExistence type="inferred from homology"/>
<dbReference type="Proteomes" id="UP000812270">
    <property type="component" value="Unassembled WGS sequence"/>
</dbReference>
<gene>
    <name evidence="6" type="ORF">KTO63_01875</name>
</gene>
<dbReference type="SMART" id="SM00965">
    <property type="entry name" value="STN"/>
    <property type="match status" value="1"/>
</dbReference>
<evidence type="ECO:0000313" key="6">
    <source>
        <dbReference type="EMBL" id="MBV4355877.1"/>
    </source>
</evidence>
<accession>A0A9E2W7A0</accession>
<feature type="domain" description="Secretin/TonB short N-terminal" evidence="5">
    <location>
        <begin position="68"/>
        <end position="118"/>
    </location>
</feature>
<comment type="similarity">
    <text evidence="4">Belongs to the TonB-dependent receptor family.</text>
</comment>
<evidence type="ECO:0000256" key="4">
    <source>
        <dbReference type="PROSITE-ProRule" id="PRU01360"/>
    </source>
</evidence>
<dbReference type="InterPro" id="IPR039426">
    <property type="entry name" value="TonB-dep_rcpt-like"/>
</dbReference>
<dbReference type="Pfam" id="PF13715">
    <property type="entry name" value="CarbopepD_reg_2"/>
    <property type="match status" value="1"/>
</dbReference>
<keyword evidence="4" id="KW-0812">Transmembrane</keyword>
<evidence type="ECO:0000256" key="2">
    <source>
        <dbReference type="ARBA" id="ARBA00023136"/>
    </source>
</evidence>
<keyword evidence="4" id="KW-1134">Transmembrane beta strand</keyword>
<protein>
    <submittedName>
        <fullName evidence="6">TonB-dependent receptor</fullName>
    </submittedName>
</protein>
<dbReference type="AlphaFoldDB" id="A0A9E2W7A0"/>
<comment type="subcellular location">
    <subcellularLocation>
        <location evidence="4">Cell outer membrane</location>
        <topology evidence="4">Multi-pass membrane protein</topology>
    </subcellularLocation>
</comment>
<evidence type="ECO:0000313" key="7">
    <source>
        <dbReference type="Proteomes" id="UP000812270"/>
    </source>
</evidence>
<name>A0A9E2W7A0_9BACT</name>
<evidence type="ECO:0000259" key="5">
    <source>
        <dbReference type="SMART" id="SM00965"/>
    </source>
</evidence>
<organism evidence="6 7">
    <name type="scientific">Pinibacter aurantiacus</name>
    <dbReference type="NCBI Taxonomy" id="2851599"/>
    <lineage>
        <taxon>Bacteria</taxon>
        <taxon>Pseudomonadati</taxon>
        <taxon>Bacteroidota</taxon>
        <taxon>Chitinophagia</taxon>
        <taxon>Chitinophagales</taxon>
        <taxon>Chitinophagaceae</taxon>
        <taxon>Pinibacter</taxon>
    </lineage>
</organism>
<keyword evidence="2 4" id="KW-0472">Membrane</keyword>
<dbReference type="GO" id="GO:0009279">
    <property type="term" value="C:cell outer membrane"/>
    <property type="evidence" value="ECO:0007669"/>
    <property type="project" value="UniProtKB-SubCell"/>
</dbReference>
<keyword evidence="7" id="KW-1185">Reference proteome</keyword>
<dbReference type="InterPro" id="IPR011662">
    <property type="entry name" value="Secretin/TonB_short_N"/>
</dbReference>
<dbReference type="InterPro" id="IPR023997">
    <property type="entry name" value="TonB-dep_OMP_SusC/RagA_CS"/>
</dbReference>
<dbReference type="InterPro" id="IPR012910">
    <property type="entry name" value="Plug_dom"/>
</dbReference>